<evidence type="ECO:0000313" key="4">
    <source>
        <dbReference type="Proteomes" id="UP000607311"/>
    </source>
</evidence>
<comment type="similarity">
    <text evidence="1">Belongs to the glycosyltransferase 2 family.</text>
</comment>
<evidence type="ECO:0000259" key="2">
    <source>
        <dbReference type="Pfam" id="PF00535"/>
    </source>
</evidence>
<name>A0A9W5UVT9_9ACTN</name>
<gene>
    <name evidence="3" type="ORF">Vse01_43160</name>
</gene>
<evidence type="ECO:0000313" key="3">
    <source>
        <dbReference type="EMBL" id="GIJ35168.1"/>
    </source>
</evidence>
<dbReference type="Pfam" id="PF00535">
    <property type="entry name" value="Glycos_transf_2"/>
    <property type="match status" value="1"/>
</dbReference>
<comment type="caution">
    <text evidence="3">The sequence shown here is derived from an EMBL/GenBank/DDBJ whole genome shotgun (WGS) entry which is preliminary data.</text>
</comment>
<keyword evidence="3" id="KW-0808">Transferase</keyword>
<dbReference type="InterPro" id="IPR029044">
    <property type="entry name" value="Nucleotide-diphossugar_trans"/>
</dbReference>
<dbReference type="PANTHER" id="PTHR48090">
    <property type="entry name" value="UNDECAPRENYL-PHOSPHATE 4-DEOXY-4-FORMAMIDO-L-ARABINOSE TRANSFERASE-RELATED"/>
    <property type="match status" value="1"/>
</dbReference>
<dbReference type="InterPro" id="IPR050256">
    <property type="entry name" value="Glycosyltransferase_2"/>
</dbReference>
<evidence type="ECO:0000256" key="1">
    <source>
        <dbReference type="ARBA" id="ARBA00006739"/>
    </source>
</evidence>
<feature type="domain" description="Glycosyltransferase 2-like" evidence="2">
    <location>
        <begin position="16"/>
        <end position="156"/>
    </location>
</feature>
<keyword evidence="4" id="KW-1185">Reference proteome</keyword>
<dbReference type="PANTHER" id="PTHR48090:SF7">
    <property type="entry name" value="RFBJ PROTEIN"/>
    <property type="match status" value="1"/>
</dbReference>
<protein>
    <submittedName>
        <fullName evidence="3">Glycosyl transferase</fullName>
    </submittedName>
</protein>
<organism evidence="3 4">
    <name type="scientific">Micromonospora sediminimaris</name>
    <dbReference type="NCBI Taxonomy" id="547162"/>
    <lineage>
        <taxon>Bacteria</taxon>
        <taxon>Bacillati</taxon>
        <taxon>Actinomycetota</taxon>
        <taxon>Actinomycetes</taxon>
        <taxon>Micromonosporales</taxon>
        <taxon>Micromonosporaceae</taxon>
        <taxon>Micromonospora</taxon>
    </lineage>
</organism>
<dbReference type="GO" id="GO:0016740">
    <property type="term" value="F:transferase activity"/>
    <property type="evidence" value="ECO:0007669"/>
    <property type="project" value="UniProtKB-KW"/>
</dbReference>
<dbReference type="Gene3D" id="3.90.550.10">
    <property type="entry name" value="Spore Coat Polysaccharide Biosynthesis Protein SpsA, Chain A"/>
    <property type="match status" value="1"/>
</dbReference>
<sequence>MAETLPALVEIPVKLSILMPVYNEEERIADALKQALAVEYPCEIELVVVDDGSRDGTGEILGRADDARLRVITHQRNAGKGAAIRTAVANAEGEYMVILDADLEYDPQDIPKLLAPVLDGRATVVYGNRTFGSHSAYSFWYVMGNKGVTMAANVLFNSYIGDLETCFKLMPVALYRSLDVRSRGFGMEAEVTGKLLRRRIRPYEVPISYRARGREEGKKITWRDGVEAIWILGRERTRRNPDASAR</sequence>
<dbReference type="InterPro" id="IPR001173">
    <property type="entry name" value="Glyco_trans_2-like"/>
</dbReference>
<dbReference type="CDD" id="cd04179">
    <property type="entry name" value="DPM_DPG-synthase_like"/>
    <property type="match status" value="1"/>
</dbReference>
<dbReference type="EMBL" id="BOPD01000027">
    <property type="protein sequence ID" value="GIJ35168.1"/>
    <property type="molecule type" value="Genomic_DNA"/>
</dbReference>
<accession>A0A9W5UVT9</accession>
<reference evidence="3" key="1">
    <citation type="submission" date="2021-01" db="EMBL/GenBank/DDBJ databases">
        <title>Whole genome shotgun sequence of Verrucosispora sediminis NBRC 107745.</title>
        <authorList>
            <person name="Komaki H."/>
            <person name="Tamura T."/>
        </authorList>
    </citation>
    <scope>NUCLEOTIDE SEQUENCE</scope>
    <source>
        <strain evidence="3">NBRC 107745</strain>
    </source>
</reference>
<dbReference type="Proteomes" id="UP000607311">
    <property type="component" value="Unassembled WGS sequence"/>
</dbReference>
<dbReference type="SUPFAM" id="SSF53448">
    <property type="entry name" value="Nucleotide-diphospho-sugar transferases"/>
    <property type="match status" value="1"/>
</dbReference>
<dbReference type="AlphaFoldDB" id="A0A9W5UVT9"/>
<proteinExistence type="inferred from homology"/>